<dbReference type="GO" id="GO:0006457">
    <property type="term" value="P:protein folding"/>
    <property type="evidence" value="ECO:0007669"/>
    <property type="project" value="InterPro"/>
</dbReference>
<evidence type="ECO:0000313" key="9">
    <source>
        <dbReference type="EMBL" id="MAH63680.1"/>
    </source>
</evidence>
<dbReference type="InterPro" id="IPR001179">
    <property type="entry name" value="PPIase_FKBP_dom"/>
</dbReference>
<comment type="caution">
    <text evidence="9">The sequence shown here is derived from an EMBL/GenBank/DDBJ whole genome shotgun (WGS) entry which is preliminary data.</text>
</comment>
<dbReference type="GO" id="GO:0003755">
    <property type="term" value="F:peptidyl-prolyl cis-trans isomerase activity"/>
    <property type="evidence" value="ECO:0007669"/>
    <property type="project" value="UniProtKB-UniRule"/>
</dbReference>
<comment type="similarity">
    <text evidence="2 6">Belongs to the FKBP-type PPIase family.</text>
</comment>
<feature type="domain" description="PPIase FKBP-type" evidence="8">
    <location>
        <begin position="96"/>
        <end position="182"/>
    </location>
</feature>
<evidence type="ECO:0000256" key="2">
    <source>
        <dbReference type="ARBA" id="ARBA00006577"/>
    </source>
</evidence>
<dbReference type="PROSITE" id="PS50059">
    <property type="entry name" value="FKBP_PPIASE"/>
    <property type="match status" value="1"/>
</dbReference>
<dbReference type="Proteomes" id="UP000226525">
    <property type="component" value="Unassembled WGS sequence"/>
</dbReference>
<organism evidence="9 10">
    <name type="scientific">SAR324 cluster bacterium</name>
    <dbReference type="NCBI Taxonomy" id="2024889"/>
    <lineage>
        <taxon>Bacteria</taxon>
        <taxon>Deltaproteobacteria</taxon>
        <taxon>SAR324 cluster</taxon>
    </lineage>
</organism>
<dbReference type="InterPro" id="IPR046357">
    <property type="entry name" value="PPIase_dom_sf"/>
</dbReference>
<evidence type="ECO:0000256" key="6">
    <source>
        <dbReference type="RuleBase" id="RU003915"/>
    </source>
</evidence>
<dbReference type="PANTHER" id="PTHR43811:SF19">
    <property type="entry name" value="39 KDA FK506-BINDING NUCLEAR PROTEIN"/>
    <property type="match status" value="1"/>
</dbReference>
<dbReference type="AlphaFoldDB" id="A0A2D6YKK1"/>
<dbReference type="SUPFAM" id="SSF54534">
    <property type="entry name" value="FKBP-like"/>
    <property type="match status" value="1"/>
</dbReference>
<evidence type="ECO:0000256" key="1">
    <source>
        <dbReference type="ARBA" id="ARBA00000971"/>
    </source>
</evidence>
<name>A0A2D6YKK1_9DELT</name>
<reference evidence="10" key="1">
    <citation type="submission" date="2017-09" db="EMBL/GenBank/DDBJ databases">
        <title>The Reconstruction of 2,631 Draft Metagenome-Assembled Genomes from the Global Oceans.</title>
        <authorList>
            <person name="Tully B.J."/>
            <person name="Graham E.D."/>
            <person name="Heidelberg J.F."/>
        </authorList>
    </citation>
    <scope>NUCLEOTIDE SEQUENCE [LARGE SCALE GENOMIC DNA]</scope>
</reference>
<evidence type="ECO:0000256" key="7">
    <source>
        <dbReference type="SAM" id="Phobius"/>
    </source>
</evidence>
<protein>
    <recommendedName>
        <fullName evidence="6">Peptidyl-prolyl cis-trans isomerase</fullName>
        <ecNumber evidence="6">5.2.1.8</ecNumber>
    </recommendedName>
</protein>
<dbReference type="EC" id="5.2.1.8" evidence="6"/>
<keyword evidence="7" id="KW-0472">Membrane</keyword>
<dbReference type="InterPro" id="IPR000774">
    <property type="entry name" value="PPIase_FKBP_N"/>
</dbReference>
<dbReference type="Pfam" id="PF00254">
    <property type="entry name" value="FKBP_C"/>
    <property type="match status" value="1"/>
</dbReference>
<evidence type="ECO:0000256" key="3">
    <source>
        <dbReference type="ARBA" id="ARBA00023110"/>
    </source>
</evidence>
<dbReference type="Gene3D" id="3.10.50.40">
    <property type="match status" value="1"/>
</dbReference>
<evidence type="ECO:0000256" key="4">
    <source>
        <dbReference type="ARBA" id="ARBA00023235"/>
    </source>
</evidence>
<comment type="catalytic activity">
    <reaction evidence="1 5 6">
        <text>[protein]-peptidylproline (omega=180) = [protein]-peptidylproline (omega=0)</text>
        <dbReference type="Rhea" id="RHEA:16237"/>
        <dbReference type="Rhea" id="RHEA-COMP:10747"/>
        <dbReference type="Rhea" id="RHEA-COMP:10748"/>
        <dbReference type="ChEBI" id="CHEBI:83833"/>
        <dbReference type="ChEBI" id="CHEBI:83834"/>
        <dbReference type="EC" id="5.2.1.8"/>
    </reaction>
</comment>
<sequence>MTETTEVTEPPKKKHSLVTAFLMMGLGGFLVFNYIFSDMFPSEEEKQARASTAQAVIDEGQAYLKENAAKSETTVTASGLQYQIVEKGTGVKPKLQDRVVVNYIGRLVNGKVFDSSYARGEPLNIPVNRVIPGWTEALQLMSVGSKWQLAIPSKLGYGANGTGDLIPPHSTLIFDVELVSIDN</sequence>
<evidence type="ECO:0000256" key="5">
    <source>
        <dbReference type="PROSITE-ProRule" id="PRU00277"/>
    </source>
</evidence>
<evidence type="ECO:0000313" key="10">
    <source>
        <dbReference type="Proteomes" id="UP000226525"/>
    </source>
</evidence>
<dbReference type="Pfam" id="PF01346">
    <property type="entry name" value="FKBP_N"/>
    <property type="match status" value="1"/>
</dbReference>
<proteinExistence type="inferred from homology"/>
<dbReference type="PANTHER" id="PTHR43811">
    <property type="entry name" value="FKBP-TYPE PEPTIDYL-PROLYL CIS-TRANS ISOMERASE FKPA"/>
    <property type="match status" value="1"/>
</dbReference>
<keyword evidence="3 5" id="KW-0697">Rotamase</keyword>
<accession>A0A2D6YKK1</accession>
<keyword evidence="7" id="KW-1133">Transmembrane helix</keyword>
<dbReference type="EMBL" id="NZEX01000106">
    <property type="protein sequence ID" value="MAH63680.1"/>
    <property type="molecule type" value="Genomic_DNA"/>
</dbReference>
<evidence type="ECO:0000259" key="8">
    <source>
        <dbReference type="PROSITE" id="PS50059"/>
    </source>
</evidence>
<keyword evidence="7" id="KW-0812">Transmembrane</keyword>
<gene>
    <name evidence="9" type="ORF">CMN54_09595</name>
</gene>
<keyword evidence="4 5" id="KW-0413">Isomerase</keyword>
<feature type="transmembrane region" description="Helical" evidence="7">
    <location>
        <begin position="17"/>
        <end position="36"/>
    </location>
</feature>